<name>A0A7M1S074_9CAUD</name>
<accession>A0A7M1S074</accession>
<keyword evidence="2" id="KW-0378">Hydrolase</keyword>
<dbReference type="GO" id="GO:0004519">
    <property type="term" value="F:endonuclease activity"/>
    <property type="evidence" value="ECO:0007669"/>
    <property type="project" value="UniProtKB-KW"/>
</dbReference>
<reference evidence="2 3" key="1">
    <citation type="submission" date="2020-07" db="EMBL/GenBank/DDBJ databases">
        <title>Taxonomic proposal: Crassvirales, a new order of highly abundant and diverse bacterial viruses.</title>
        <authorList>
            <person name="Shkoporov A.N."/>
            <person name="Stockdale S.R."/>
            <person name="Guerin E."/>
            <person name="Ross R.P."/>
            <person name="Hill C."/>
        </authorList>
    </citation>
    <scope>NUCLEOTIDE SEQUENCE [LARGE SCALE GENOMIC DNA]</scope>
</reference>
<dbReference type="CDD" id="cd00085">
    <property type="entry name" value="HNHc"/>
    <property type="match status" value="1"/>
</dbReference>
<dbReference type="SMART" id="SM00507">
    <property type="entry name" value="HNHc"/>
    <property type="match status" value="1"/>
</dbReference>
<keyword evidence="2" id="KW-0255">Endonuclease</keyword>
<evidence type="ECO:0000313" key="2">
    <source>
        <dbReference type="EMBL" id="QOR59209.1"/>
    </source>
</evidence>
<dbReference type="EMBL" id="MT774387">
    <property type="protein sequence ID" value="QOR59209.1"/>
    <property type="molecule type" value="Genomic_DNA"/>
</dbReference>
<evidence type="ECO:0000259" key="1">
    <source>
        <dbReference type="SMART" id="SM00507"/>
    </source>
</evidence>
<dbReference type="InterPro" id="IPR003615">
    <property type="entry name" value="HNH_nuc"/>
</dbReference>
<proteinExistence type="predicted"/>
<organism evidence="2 3">
    <name type="scientific">uncultured phage cr111_1</name>
    <dbReference type="NCBI Taxonomy" id="2772071"/>
    <lineage>
        <taxon>Viruses</taxon>
        <taxon>Duplodnaviria</taxon>
        <taxon>Heunggongvirae</taxon>
        <taxon>Uroviricota</taxon>
        <taxon>Caudoviricetes</taxon>
        <taxon>Crassvirales</taxon>
        <taxon>Steigviridae</taxon>
        <taxon>Asinivirinae</taxon>
        <taxon>Lahndsivirus</taxon>
        <taxon>Lahndsivirus rarus</taxon>
    </lineage>
</organism>
<feature type="domain" description="HNH nuclease" evidence="1">
    <location>
        <begin position="79"/>
        <end position="136"/>
    </location>
</feature>
<protein>
    <submittedName>
        <fullName evidence="2">Homing endonuclease</fullName>
    </submittedName>
</protein>
<keyword evidence="3" id="KW-1185">Reference proteome</keyword>
<dbReference type="Proteomes" id="UP000594132">
    <property type="component" value="Segment"/>
</dbReference>
<sequence>MNSKRQIVEDNLAVIGDWEKQKLPLAEVARRLGMKYDTLKKYLNNLGIHYQTNQSRKGLPHKERMTPIDKVLAGNFSNSYKRIRLIKEGLKENKCECCGLSDWMGKPIPLELHHVDFNHYNNSLDNLQILCANCHMQTHNYCNTKK</sequence>
<keyword evidence="2" id="KW-0540">Nuclease</keyword>
<dbReference type="RefSeq" id="YP_010111367.1">
    <property type="nucleotide sequence ID" value="NC_055880.1"/>
</dbReference>
<dbReference type="KEGG" id="vg:65129638"/>
<evidence type="ECO:0000313" key="3">
    <source>
        <dbReference type="Proteomes" id="UP000594132"/>
    </source>
</evidence>
<dbReference type="GeneID" id="65129638"/>